<comment type="cofactor">
    <cofactor evidence="3">
        <name>Mg(2+)</name>
        <dbReference type="ChEBI" id="CHEBI:18420"/>
    </cofactor>
</comment>
<dbReference type="CDD" id="cd01638">
    <property type="entry name" value="CysQ"/>
    <property type="match status" value="1"/>
</dbReference>
<dbReference type="GO" id="GO:0000103">
    <property type="term" value="P:sulfate assimilation"/>
    <property type="evidence" value="ECO:0007669"/>
    <property type="project" value="TreeGrafter"/>
</dbReference>
<dbReference type="PROSITE" id="PS00630">
    <property type="entry name" value="IMP_2"/>
    <property type="match status" value="1"/>
</dbReference>
<dbReference type="GO" id="GO:0008441">
    <property type="term" value="F:3'(2'),5'-bisphosphate nucleotidase activity"/>
    <property type="evidence" value="ECO:0007669"/>
    <property type="project" value="TreeGrafter"/>
</dbReference>
<dbReference type="AlphaFoldDB" id="A0A928VKC1"/>
<feature type="binding site" evidence="3">
    <location>
        <position position="222"/>
    </location>
    <ligand>
        <name>Mg(2+)</name>
        <dbReference type="ChEBI" id="CHEBI:18420"/>
        <label>1</label>
        <note>catalytic</note>
    </ligand>
</feature>
<dbReference type="GO" id="GO:0046872">
    <property type="term" value="F:metal ion binding"/>
    <property type="evidence" value="ECO:0007669"/>
    <property type="project" value="UniProtKB-KW"/>
</dbReference>
<evidence type="ECO:0000313" key="4">
    <source>
        <dbReference type="EMBL" id="MBE9028196.1"/>
    </source>
</evidence>
<dbReference type="Gene3D" id="3.40.190.80">
    <property type="match status" value="1"/>
</dbReference>
<feature type="binding site" evidence="3">
    <location>
        <position position="91"/>
    </location>
    <ligand>
        <name>Mg(2+)</name>
        <dbReference type="ChEBI" id="CHEBI:18420"/>
        <label>1</label>
        <note>catalytic</note>
    </ligand>
</feature>
<proteinExistence type="predicted"/>
<dbReference type="Pfam" id="PF00459">
    <property type="entry name" value="Inositol_P"/>
    <property type="match status" value="1"/>
</dbReference>
<evidence type="ECO:0000256" key="3">
    <source>
        <dbReference type="PIRSR" id="PIRSR600760-2"/>
    </source>
</evidence>
<protein>
    <recommendedName>
        <fullName evidence="2">inositol-phosphate phosphatase</fullName>
        <ecNumber evidence="2">3.1.3.25</ecNumber>
    </recommendedName>
</protein>
<feature type="binding site" evidence="3">
    <location>
        <position position="94"/>
    </location>
    <ligand>
        <name>Mg(2+)</name>
        <dbReference type="ChEBI" id="CHEBI:18420"/>
        <label>1</label>
        <note>catalytic</note>
    </ligand>
</feature>
<dbReference type="EC" id="3.1.3.25" evidence="2"/>
<dbReference type="GO" id="GO:0046854">
    <property type="term" value="P:phosphatidylinositol phosphate biosynthetic process"/>
    <property type="evidence" value="ECO:0007669"/>
    <property type="project" value="InterPro"/>
</dbReference>
<evidence type="ECO:0000256" key="1">
    <source>
        <dbReference type="ARBA" id="ARBA00001033"/>
    </source>
</evidence>
<dbReference type="SUPFAM" id="SSF56655">
    <property type="entry name" value="Carbohydrate phosphatase"/>
    <property type="match status" value="1"/>
</dbReference>
<accession>A0A928VKC1</accession>
<feature type="binding site" evidence="3">
    <location>
        <position position="70"/>
    </location>
    <ligand>
        <name>Mg(2+)</name>
        <dbReference type="ChEBI" id="CHEBI:18420"/>
        <label>1</label>
        <note>catalytic</note>
    </ligand>
</feature>
<dbReference type="GO" id="GO:0052834">
    <property type="term" value="F:inositol monophosphate phosphatase activity"/>
    <property type="evidence" value="ECO:0007669"/>
    <property type="project" value="UniProtKB-EC"/>
</dbReference>
<dbReference type="PANTHER" id="PTHR43028">
    <property type="entry name" value="3'(2'),5'-BISPHOSPHATE NUCLEOTIDASE 1"/>
    <property type="match status" value="1"/>
</dbReference>
<dbReference type="GO" id="GO:0050427">
    <property type="term" value="P:3'-phosphoadenosine 5'-phosphosulfate metabolic process"/>
    <property type="evidence" value="ECO:0007669"/>
    <property type="project" value="TreeGrafter"/>
</dbReference>
<dbReference type="InterPro" id="IPR000760">
    <property type="entry name" value="Inositol_monophosphatase-like"/>
</dbReference>
<dbReference type="PANTHER" id="PTHR43028:SF1">
    <property type="entry name" value="AMMONIUM TRANSPORT PROTEIN"/>
    <property type="match status" value="1"/>
</dbReference>
<feature type="binding site" evidence="3">
    <location>
        <position position="93"/>
    </location>
    <ligand>
        <name>Mg(2+)</name>
        <dbReference type="ChEBI" id="CHEBI:18420"/>
        <label>2</label>
    </ligand>
</feature>
<name>A0A928VKC1_9CYAN</name>
<keyword evidence="3" id="KW-0460">Magnesium</keyword>
<dbReference type="Proteomes" id="UP000625316">
    <property type="component" value="Unassembled WGS sequence"/>
</dbReference>
<organism evidence="4 5">
    <name type="scientific">Romeriopsis navalis LEGE 11480</name>
    <dbReference type="NCBI Taxonomy" id="2777977"/>
    <lineage>
        <taxon>Bacteria</taxon>
        <taxon>Bacillati</taxon>
        <taxon>Cyanobacteriota</taxon>
        <taxon>Cyanophyceae</taxon>
        <taxon>Leptolyngbyales</taxon>
        <taxon>Leptolyngbyaceae</taxon>
        <taxon>Romeriopsis</taxon>
        <taxon>Romeriopsis navalis</taxon>
    </lineage>
</organism>
<gene>
    <name evidence="4" type="ORF">IQ266_00315</name>
</gene>
<reference evidence="4" key="1">
    <citation type="submission" date="2020-10" db="EMBL/GenBank/DDBJ databases">
        <authorList>
            <person name="Castelo-Branco R."/>
            <person name="Eusebio N."/>
            <person name="Adriana R."/>
            <person name="Vieira A."/>
            <person name="Brugerolle De Fraissinette N."/>
            <person name="Rezende De Castro R."/>
            <person name="Schneider M.P."/>
            <person name="Vasconcelos V."/>
            <person name="Leao P.N."/>
        </authorList>
    </citation>
    <scope>NUCLEOTIDE SEQUENCE</scope>
    <source>
        <strain evidence="4">LEGE 11480</strain>
    </source>
</reference>
<dbReference type="Gene3D" id="3.30.540.10">
    <property type="entry name" value="Fructose-1,6-Bisphosphatase, subunit A, domain 1"/>
    <property type="match status" value="1"/>
</dbReference>
<comment type="catalytic activity">
    <reaction evidence="1">
        <text>a myo-inositol phosphate + H2O = myo-inositol + phosphate</text>
        <dbReference type="Rhea" id="RHEA:24056"/>
        <dbReference type="ChEBI" id="CHEBI:15377"/>
        <dbReference type="ChEBI" id="CHEBI:17268"/>
        <dbReference type="ChEBI" id="CHEBI:43474"/>
        <dbReference type="ChEBI" id="CHEBI:84139"/>
        <dbReference type="EC" id="3.1.3.25"/>
    </reaction>
</comment>
<evidence type="ECO:0000313" key="5">
    <source>
        <dbReference type="Proteomes" id="UP000625316"/>
    </source>
</evidence>
<dbReference type="PRINTS" id="PR00377">
    <property type="entry name" value="IMPHPHTASES"/>
</dbReference>
<evidence type="ECO:0000256" key="2">
    <source>
        <dbReference type="ARBA" id="ARBA00013106"/>
    </source>
</evidence>
<comment type="caution">
    <text evidence="4">The sequence shown here is derived from an EMBL/GenBank/DDBJ whole genome shotgun (WGS) entry which is preliminary data.</text>
</comment>
<keyword evidence="3" id="KW-0479">Metal-binding</keyword>
<keyword evidence="5" id="KW-1185">Reference proteome</keyword>
<dbReference type="InterPro" id="IPR020550">
    <property type="entry name" value="Inositol_monophosphatase_CS"/>
</dbReference>
<dbReference type="EMBL" id="JADEXQ010000001">
    <property type="protein sequence ID" value="MBE9028196.1"/>
    <property type="molecule type" value="Genomic_DNA"/>
</dbReference>
<dbReference type="InterPro" id="IPR050725">
    <property type="entry name" value="CysQ/Inositol_MonoPase"/>
</dbReference>
<sequence>MVFDRLTEILDLTIKVGWETASILRQAETAFDVEKSGESPVTSADLAANRCILDGLQAALGTEEFAYLSEETYATQPPEARLGKPWVWIIDPLDGTKDFIQGAGEYASHIALTHKGRPVLSVVACPGKGRLYSAVKGQGTHVATQNGDRQRLTVSTKADPKELVLLTSRNHRSGPLENLITQLPHHSQKAVGSIGGKLAAIVEQQADLYLTISGKSAPKDWDFAAPDLILTEAGGKLTTFDGLPLTYNQKDVSQWGGIMASNGPCHVDLCAIANRVMAIDEGWLEG</sequence>